<evidence type="ECO:0000313" key="3">
    <source>
        <dbReference type="Proteomes" id="UP000092666"/>
    </source>
</evidence>
<feature type="compositionally biased region" description="Low complexity" evidence="1">
    <location>
        <begin position="452"/>
        <end position="494"/>
    </location>
</feature>
<dbReference type="Proteomes" id="UP000092666">
    <property type="component" value="Unassembled WGS sequence"/>
</dbReference>
<dbReference type="OrthoDB" id="2565257at2759"/>
<protein>
    <submittedName>
        <fullName evidence="2">Uncharacterized protein</fullName>
    </submittedName>
</protein>
<reference evidence="2 3" key="1">
    <citation type="submission" date="2013-07" db="EMBL/GenBank/DDBJ databases">
        <title>The Genome Sequence of Cryptococcus heveanensis BCC8398.</title>
        <authorList>
            <consortium name="The Broad Institute Genome Sequencing Platform"/>
            <person name="Cuomo C."/>
            <person name="Litvintseva A."/>
            <person name="Chen Y."/>
            <person name="Heitman J."/>
            <person name="Sun S."/>
            <person name="Springer D."/>
            <person name="Dromer F."/>
            <person name="Young S.K."/>
            <person name="Zeng Q."/>
            <person name="Gargeya S."/>
            <person name="Fitzgerald M."/>
            <person name="Abouelleil A."/>
            <person name="Alvarado L."/>
            <person name="Berlin A.M."/>
            <person name="Chapman S.B."/>
            <person name="Dewar J."/>
            <person name="Goldberg J."/>
            <person name="Griggs A."/>
            <person name="Gujja S."/>
            <person name="Hansen M."/>
            <person name="Howarth C."/>
            <person name="Imamovic A."/>
            <person name="Larimer J."/>
            <person name="McCowan C."/>
            <person name="Murphy C."/>
            <person name="Pearson M."/>
            <person name="Priest M."/>
            <person name="Roberts A."/>
            <person name="Saif S."/>
            <person name="Shea T."/>
            <person name="Sykes S."/>
            <person name="Wortman J."/>
            <person name="Nusbaum C."/>
            <person name="Birren B."/>
        </authorList>
    </citation>
    <scope>NUCLEOTIDE SEQUENCE [LARGE SCALE GENOMIC DNA]</scope>
    <source>
        <strain evidence="2 3">BCC8398</strain>
    </source>
</reference>
<evidence type="ECO:0000313" key="2">
    <source>
        <dbReference type="EMBL" id="OCF33971.1"/>
    </source>
</evidence>
<feature type="region of interest" description="Disordered" evidence="1">
    <location>
        <begin position="333"/>
        <end position="512"/>
    </location>
</feature>
<dbReference type="EMBL" id="KI669502">
    <property type="protein sequence ID" value="OCF33971.1"/>
    <property type="molecule type" value="Genomic_DNA"/>
</dbReference>
<name>A0A1B9GSG4_9TREE</name>
<feature type="compositionally biased region" description="Basic and acidic residues" evidence="1">
    <location>
        <begin position="364"/>
        <end position="392"/>
    </location>
</feature>
<feature type="region of interest" description="Disordered" evidence="1">
    <location>
        <begin position="527"/>
        <end position="607"/>
    </location>
</feature>
<gene>
    <name evidence="2" type="ORF">I316_04317</name>
</gene>
<feature type="region of interest" description="Disordered" evidence="1">
    <location>
        <begin position="134"/>
        <end position="268"/>
    </location>
</feature>
<feature type="compositionally biased region" description="Polar residues" evidence="1">
    <location>
        <begin position="343"/>
        <end position="361"/>
    </location>
</feature>
<feature type="compositionally biased region" description="Polar residues" evidence="1">
    <location>
        <begin position="199"/>
        <end position="224"/>
    </location>
</feature>
<feature type="region of interest" description="Disordered" evidence="1">
    <location>
        <begin position="1"/>
        <end position="89"/>
    </location>
</feature>
<accession>A0A1B9GSG4</accession>
<feature type="compositionally biased region" description="Low complexity" evidence="1">
    <location>
        <begin position="147"/>
        <end position="165"/>
    </location>
</feature>
<feature type="compositionally biased region" description="Low complexity" evidence="1">
    <location>
        <begin position="11"/>
        <end position="33"/>
    </location>
</feature>
<feature type="compositionally biased region" description="Pro residues" evidence="1">
    <location>
        <begin position="166"/>
        <end position="176"/>
    </location>
</feature>
<feature type="compositionally biased region" description="Gly residues" evidence="1">
    <location>
        <begin position="420"/>
        <end position="429"/>
    </location>
</feature>
<feature type="compositionally biased region" description="Low complexity" evidence="1">
    <location>
        <begin position="527"/>
        <end position="562"/>
    </location>
</feature>
<feature type="compositionally biased region" description="Acidic residues" evidence="1">
    <location>
        <begin position="595"/>
        <end position="607"/>
    </location>
</feature>
<reference evidence="3" key="2">
    <citation type="submission" date="2013-12" db="EMBL/GenBank/DDBJ databases">
        <title>Evolution of pathogenesis and genome organization in the Tremellales.</title>
        <authorList>
            <person name="Cuomo C."/>
            <person name="Litvintseva A."/>
            <person name="Heitman J."/>
            <person name="Chen Y."/>
            <person name="Sun S."/>
            <person name="Springer D."/>
            <person name="Dromer F."/>
            <person name="Young S."/>
            <person name="Zeng Q."/>
            <person name="Chapman S."/>
            <person name="Gujja S."/>
            <person name="Saif S."/>
            <person name="Birren B."/>
        </authorList>
    </citation>
    <scope>NUCLEOTIDE SEQUENCE [LARGE SCALE GENOMIC DNA]</scope>
    <source>
        <strain evidence="3">BCC8398</strain>
    </source>
</reference>
<keyword evidence="3" id="KW-1185">Reference proteome</keyword>
<proteinExistence type="predicted"/>
<evidence type="ECO:0000256" key="1">
    <source>
        <dbReference type="SAM" id="MobiDB-lite"/>
    </source>
</evidence>
<dbReference type="AlphaFoldDB" id="A0A1B9GSG4"/>
<sequence>MSSTSHKTTLPRPRSTPSLHSSTTSTSTGASGTSKRRSRNSTATSKAGLSFTPMHHQVSQLQQSAGVKAQPSMHQQHHQQQPQQQPRQPIMVALAGWPEPIYVSSIPTRRKSLGGCDLEPLTTGQVYDGISISPKHVIRPQPPPPSSATASLSRSVTENQSLPSSSSPPPPPPPLPATSASINMIDPGSSENLIPKPSSPSLAGNRSPTSSETQPGNSITTATTSDHHASPPPPSPTDRTKGKRGNVNANANSSTKKHHSTSIHAFSDANKTNKYVPAASSLSSSNAAPGAGASATPTAPMLSIFATTCPHLTDPSLGPCPFKYHPHDIRNMFPPTSHLGRSPPSSSAAQRNLSASPTSPFSRLVDESERGQANERDGEGQKSVSPEEEKKNPFVNERPNPPGLTNYFPVPGAGAPKPRGSGGAGGGGSSSSSSALNKARAQAQPYVPKPSPSAWGAPSPSPSTAANANASSTPTASTTHVTSGSNSYSYGNSNHGKWRGGFDDPRYGPSASILHKGRALPVVPLWSSSSTSFTTNHSSSSGQSTPKSASPSSSSSPIISDSATVTRSDADAGAGAGGARSRSKMRLSDLVDNHADEDDGDDRMDVDVDMDGEVSADVGGSTKMEIEV</sequence>
<organism evidence="2 3">
    <name type="scientific">Kwoniella heveanensis BCC8398</name>
    <dbReference type="NCBI Taxonomy" id="1296120"/>
    <lineage>
        <taxon>Eukaryota</taxon>
        <taxon>Fungi</taxon>
        <taxon>Dikarya</taxon>
        <taxon>Basidiomycota</taxon>
        <taxon>Agaricomycotina</taxon>
        <taxon>Tremellomycetes</taxon>
        <taxon>Tremellales</taxon>
        <taxon>Cryptococcaceae</taxon>
        <taxon>Kwoniella</taxon>
    </lineage>
</organism>
<feature type="compositionally biased region" description="Low complexity" evidence="1">
    <location>
        <begin position="78"/>
        <end position="89"/>
    </location>
</feature>